<proteinExistence type="predicted"/>
<protein>
    <submittedName>
        <fullName evidence="2">Uncharacterized protein</fullName>
    </submittedName>
</protein>
<comment type="caution">
    <text evidence="2">The sequence shown here is derived from an EMBL/GenBank/DDBJ whole genome shotgun (WGS) entry which is preliminary data.</text>
</comment>
<feature type="region of interest" description="Disordered" evidence="1">
    <location>
        <begin position="28"/>
        <end position="58"/>
    </location>
</feature>
<gene>
    <name evidence="2" type="ORF">EW026_g6203</name>
</gene>
<evidence type="ECO:0000313" key="2">
    <source>
        <dbReference type="EMBL" id="THG95456.1"/>
    </source>
</evidence>
<keyword evidence="3" id="KW-1185">Reference proteome</keyword>
<evidence type="ECO:0000256" key="1">
    <source>
        <dbReference type="SAM" id="MobiDB-lite"/>
    </source>
</evidence>
<reference evidence="2 3" key="1">
    <citation type="submission" date="2019-02" db="EMBL/GenBank/DDBJ databases">
        <title>Genome sequencing of the rare red list fungi Phlebia centrifuga.</title>
        <authorList>
            <person name="Buettner E."/>
            <person name="Kellner H."/>
        </authorList>
    </citation>
    <scope>NUCLEOTIDE SEQUENCE [LARGE SCALE GENOMIC DNA]</scope>
    <source>
        <strain evidence="2 3">DSM 108282</strain>
    </source>
</reference>
<name>A0A4S4KBS5_9APHY</name>
<evidence type="ECO:0000313" key="3">
    <source>
        <dbReference type="Proteomes" id="UP000309038"/>
    </source>
</evidence>
<accession>A0A4S4KBS5</accession>
<organism evidence="2 3">
    <name type="scientific">Hermanssonia centrifuga</name>
    <dbReference type="NCBI Taxonomy" id="98765"/>
    <lineage>
        <taxon>Eukaryota</taxon>
        <taxon>Fungi</taxon>
        <taxon>Dikarya</taxon>
        <taxon>Basidiomycota</taxon>
        <taxon>Agaricomycotina</taxon>
        <taxon>Agaricomycetes</taxon>
        <taxon>Polyporales</taxon>
        <taxon>Meruliaceae</taxon>
        <taxon>Hermanssonia</taxon>
    </lineage>
</organism>
<sequence length="231" mass="24522">MGSRTVALATTVGISDLSTILEAETSGMSKQFSSAENSRDMSYPPSPNTPGTADSRHLMPADLSDRSVARPSRGSNETSALDLSTSMVPTEVLAAMSGPDRADGWVHGVVLDGLAESPGEVTAADPNISFNLDALDPDLAALLSPYRMTPELASSPRLTLMNDIQRQPKREFSIITSPFNVTCPPRYSSVGFIYSLPTCACGLGASRGSYDREGHISFILSDPPNALSTYF</sequence>
<dbReference type="Proteomes" id="UP000309038">
    <property type="component" value="Unassembled WGS sequence"/>
</dbReference>
<dbReference type="AlphaFoldDB" id="A0A4S4KBS5"/>
<dbReference type="EMBL" id="SGPJ01000319">
    <property type="protein sequence ID" value="THG95456.1"/>
    <property type="molecule type" value="Genomic_DNA"/>
</dbReference>